<dbReference type="InterPro" id="IPR009078">
    <property type="entry name" value="Ferritin-like_SF"/>
</dbReference>
<dbReference type="Pfam" id="PF00210">
    <property type="entry name" value="Ferritin"/>
    <property type="match status" value="1"/>
</dbReference>
<comment type="caution">
    <text evidence="4">The sequence shown here is derived from an EMBL/GenBank/DDBJ whole genome shotgun (WGS) entry which is preliminary data.</text>
</comment>
<evidence type="ECO:0000313" key="4">
    <source>
        <dbReference type="EMBL" id="PJC30184.1"/>
    </source>
</evidence>
<feature type="domain" description="Ferritin/DPS" evidence="3">
    <location>
        <begin position="8"/>
        <end position="146"/>
    </location>
</feature>
<comment type="similarity">
    <text evidence="1 2">Belongs to the Dps family.</text>
</comment>
<dbReference type="PRINTS" id="PR01346">
    <property type="entry name" value="HELNAPAPROT"/>
</dbReference>
<dbReference type="Proteomes" id="UP000231383">
    <property type="component" value="Unassembled WGS sequence"/>
</dbReference>
<dbReference type="CDD" id="cd01043">
    <property type="entry name" value="DPS"/>
    <property type="match status" value="1"/>
</dbReference>
<evidence type="ECO:0000256" key="2">
    <source>
        <dbReference type="RuleBase" id="RU003875"/>
    </source>
</evidence>
<evidence type="ECO:0000256" key="1">
    <source>
        <dbReference type="ARBA" id="ARBA00009497"/>
    </source>
</evidence>
<dbReference type="AlphaFoldDB" id="A0A2M8EWD6"/>
<dbReference type="PANTHER" id="PTHR42932">
    <property type="entry name" value="GENERAL STRESS PROTEIN 20U"/>
    <property type="match status" value="1"/>
</dbReference>
<dbReference type="GO" id="GO:0008199">
    <property type="term" value="F:ferric iron binding"/>
    <property type="evidence" value="ECO:0007669"/>
    <property type="project" value="InterPro"/>
</dbReference>
<dbReference type="InterPro" id="IPR002177">
    <property type="entry name" value="DPS_DNA-bd"/>
</dbReference>
<name>A0A2M8EWD6_9BACT</name>
<organism evidence="4 5">
    <name type="scientific">Candidatus Roizmanbacteria bacterium CG_4_9_14_0_2_um_filter_39_13</name>
    <dbReference type="NCBI Taxonomy" id="1974839"/>
    <lineage>
        <taxon>Bacteria</taxon>
        <taxon>Candidatus Roizmaniibacteriota</taxon>
    </lineage>
</organism>
<dbReference type="EMBL" id="PFSC01000184">
    <property type="protein sequence ID" value="PJC30184.1"/>
    <property type="molecule type" value="Genomic_DNA"/>
</dbReference>
<dbReference type="SUPFAM" id="SSF47240">
    <property type="entry name" value="Ferritin-like"/>
    <property type="match status" value="1"/>
</dbReference>
<evidence type="ECO:0000259" key="3">
    <source>
        <dbReference type="Pfam" id="PF00210"/>
    </source>
</evidence>
<dbReference type="PANTHER" id="PTHR42932:SF3">
    <property type="entry name" value="DNA PROTECTION DURING STARVATION PROTEIN"/>
    <property type="match status" value="1"/>
</dbReference>
<dbReference type="InterPro" id="IPR023188">
    <property type="entry name" value="DPS_DNA-bd_CS"/>
</dbReference>
<dbReference type="InterPro" id="IPR008331">
    <property type="entry name" value="Ferritin_DPS_dom"/>
</dbReference>
<sequence>MSQNKLEENLKQLLAESYVLMLKTQNYHWNVKGINFQSLHIMFENQYADLFTAVDEIAERIQSIGACTPGTFQEFQKLSTIDSENVSKGSKEMLVSLIEDHKKLVKTAKKLVQTAQAVTDDATTDLVVTRTQVHEKHLWMMKSTLE</sequence>
<dbReference type="PIRSF" id="PIRSF005900">
    <property type="entry name" value="Dps"/>
    <property type="match status" value="1"/>
</dbReference>
<dbReference type="GO" id="GO:0016722">
    <property type="term" value="F:oxidoreductase activity, acting on metal ions"/>
    <property type="evidence" value="ECO:0007669"/>
    <property type="project" value="InterPro"/>
</dbReference>
<dbReference type="PROSITE" id="PS00818">
    <property type="entry name" value="DPS_1"/>
    <property type="match status" value="1"/>
</dbReference>
<reference evidence="5" key="1">
    <citation type="submission" date="2017-09" db="EMBL/GenBank/DDBJ databases">
        <title>Depth-based differentiation of microbial function through sediment-hosted aquifers and enrichment of novel symbionts in the deep terrestrial subsurface.</title>
        <authorList>
            <person name="Probst A.J."/>
            <person name="Ladd B."/>
            <person name="Jarett J.K."/>
            <person name="Geller-Mcgrath D.E."/>
            <person name="Sieber C.M.K."/>
            <person name="Emerson J.B."/>
            <person name="Anantharaman K."/>
            <person name="Thomas B.C."/>
            <person name="Malmstrom R."/>
            <person name="Stieglmeier M."/>
            <person name="Klingl A."/>
            <person name="Woyke T."/>
            <person name="Ryan C.M."/>
            <person name="Banfield J.F."/>
        </authorList>
    </citation>
    <scope>NUCLEOTIDE SEQUENCE [LARGE SCALE GENOMIC DNA]</scope>
</reference>
<evidence type="ECO:0000313" key="5">
    <source>
        <dbReference type="Proteomes" id="UP000231383"/>
    </source>
</evidence>
<protein>
    <submittedName>
        <fullName evidence="4">DNA starvation/stationary phase protection protein</fullName>
    </submittedName>
</protein>
<dbReference type="Gene3D" id="1.20.1260.10">
    <property type="match status" value="1"/>
</dbReference>
<accession>A0A2M8EWD6</accession>
<dbReference type="InterPro" id="IPR012347">
    <property type="entry name" value="Ferritin-like"/>
</dbReference>
<proteinExistence type="inferred from homology"/>
<gene>
    <name evidence="4" type="ORF">CO051_07040</name>
</gene>